<reference evidence="1 2" key="1">
    <citation type="journal article" date="2015" name="Microbiome">
        <title>Genomic resolution of linkages in carbon, nitrogen, and sulfur cycling among widespread estuary sediment bacteria.</title>
        <authorList>
            <person name="Baker B.J."/>
            <person name="Lazar C.S."/>
            <person name="Teske A.P."/>
            <person name="Dick G.J."/>
        </authorList>
    </citation>
    <scope>NUCLEOTIDE SEQUENCE [LARGE SCALE GENOMIC DNA]</scope>
    <source>
        <strain evidence="1">DG_54_3</strain>
    </source>
</reference>
<accession>A0A0S7Y4F8</accession>
<sequence length="287" mass="33496">MSIYVLKDYNGRVKRFQTFSPERLFVSGRIAREPIPERIMNLAKHLKKNETPGLNVVLTYEPVKLRGLFATRWSLGRQGVIERLDQIKIGLKMPMEIFRGRLNYILNGHHRGVALLEHKEEMHTAFVISTDKETETEKNHYDPLSSGALPYSLWNLKKEQDDDYEPWEKRISNFEEKLGKLYPTLAKEFEQVPSSPSTRGMRDLAVKLLSFDDFEKSIEQFNDIFGLSLSDLQLICMMRDAMRRKVLFDRLSRINSSDQDSRLRRKINGFLTMARLISKLGLGRIRD</sequence>
<name>A0A0S7Y4F8_UNCSA</name>
<dbReference type="EMBL" id="LIZX01000026">
    <property type="protein sequence ID" value="KPJ69343.1"/>
    <property type="molecule type" value="Genomic_DNA"/>
</dbReference>
<evidence type="ECO:0000313" key="1">
    <source>
        <dbReference type="EMBL" id="KPJ69343.1"/>
    </source>
</evidence>
<protein>
    <recommendedName>
        <fullName evidence="3">ParB/Sulfiredoxin domain-containing protein</fullName>
    </recommendedName>
</protein>
<evidence type="ECO:0008006" key="3">
    <source>
        <dbReference type="Google" id="ProtNLM"/>
    </source>
</evidence>
<comment type="caution">
    <text evidence="1">The sequence shown here is derived from an EMBL/GenBank/DDBJ whole genome shotgun (WGS) entry which is preliminary data.</text>
</comment>
<dbReference type="InterPro" id="IPR036086">
    <property type="entry name" value="ParB/Sulfiredoxin_sf"/>
</dbReference>
<proteinExistence type="predicted"/>
<dbReference type="AlphaFoldDB" id="A0A0S7Y4F8"/>
<dbReference type="Proteomes" id="UP000051861">
    <property type="component" value="Unassembled WGS sequence"/>
</dbReference>
<gene>
    <name evidence="1" type="ORF">AMJ44_04020</name>
</gene>
<evidence type="ECO:0000313" key="2">
    <source>
        <dbReference type="Proteomes" id="UP000051861"/>
    </source>
</evidence>
<dbReference type="SUPFAM" id="SSF110849">
    <property type="entry name" value="ParB/Sulfiredoxin"/>
    <property type="match status" value="1"/>
</dbReference>
<organism evidence="1 2">
    <name type="scientific">candidate division WOR-1 bacterium DG_54_3</name>
    <dbReference type="NCBI Taxonomy" id="1703775"/>
    <lineage>
        <taxon>Bacteria</taxon>
        <taxon>Bacillati</taxon>
        <taxon>Saganbacteria</taxon>
    </lineage>
</organism>